<evidence type="ECO:0000256" key="1">
    <source>
        <dbReference type="SAM" id="Phobius"/>
    </source>
</evidence>
<evidence type="ECO:0000313" key="2">
    <source>
        <dbReference type="EMBL" id="MFC7315684.1"/>
    </source>
</evidence>
<dbReference type="RefSeq" id="WP_276305085.1">
    <property type="nucleotide sequence ID" value="NZ_CP119992.1"/>
</dbReference>
<name>A0ABD6A6Q2_9EURY</name>
<feature type="transmembrane region" description="Helical" evidence="1">
    <location>
        <begin position="21"/>
        <end position="42"/>
    </location>
</feature>
<dbReference type="GO" id="GO:0016301">
    <property type="term" value="F:kinase activity"/>
    <property type="evidence" value="ECO:0007669"/>
    <property type="project" value="UniProtKB-KW"/>
</dbReference>
<keyword evidence="3" id="KW-1185">Reference proteome</keyword>
<proteinExistence type="predicted"/>
<keyword evidence="1" id="KW-0472">Membrane</keyword>
<accession>A0ABD6A6Q2</accession>
<protein>
    <submittedName>
        <fullName evidence="2">Histidine kinase</fullName>
    </submittedName>
</protein>
<comment type="caution">
    <text evidence="2">The sequence shown here is derived from an EMBL/GenBank/DDBJ whole genome shotgun (WGS) entry which is preliminary data.</text>
</comment>
<keyword evidence="2" id="KW-0418">Kinase</keyword>
<organism evidence="2 3">
    <name type="scientific">Halomarina halobia</name>
    <dbReference type="NCBI Taxonomy" id="3033386"/>
    <lineage>
        <taxon>Archaea</taxon>
        <taxon>Methanobacteriati</taxon>
        <taxon>Methanobacteriota</taxon>
        <taxon>Stenosarchaea group</taxon>
        <taxon>Halobacteria</taxon>
        <taxon>Halobacteriales</taxon>
        <taxon>Natronomonadaceae</taxon>
        <taxon>Halomarina</taxon>
    </lineage>
</organism>
<feature type="transmembrane region" description="Helical" evidence="1">
    <location>
        <begin position="95"/>
        <end position="121"/>
    </location>
</feature>
<dbReference type="EMBL" id="JBHTBF010000001">
    <property type="protein sequence ID" value="MFC7315684.1"/>
    <property type="molecule type" value="Genomic_DNA"/>
</dbReference>
<dbReference type="AlphaFoldDB" id="A0ABD6A6Q2"/>
<keyword evidence="2" id="KW-0808">Transferase</keyword>
<keyword evidence="1" id="KW-0812">Transmembrane</keyword>
<feature type="transmembrane region" description="Helical" evidence="1">
    <location>
        <begin position="141"/>
        <end position="158"/>
    </location>
</feature>
<dbReference type="Proteomes" id="UP001596547">
    <property type="component" value="Unassembled WGS sequence"/>
</dbReference>
<sequence length="161" mass="16804">MALLNEAELSRRTDEEAARPAWMSGVVGGLAGGVVMGLMATMMMPAVMTEYIPGLLALDGLLAGWIVHLGVAATFGVGYAALATETGFVDRSPSVGWDVGLGLAYGALLWLVSMSIVMPLWLGAIGAADPPPFPWFDPATLLAHLAYGLVVGVVFPLVEFE</sequence>
<gene>
    <name evidence="2" type="ORF">ACFQPE_02585</name>
</gene>
<evidence type="ECO:0000313" key="3">
    <source>
        <dbReference type="Proteomes" id="UP001596547"/>
    </source>
</evidence>
<reference evidence="2 3" key="1">
    <citation type="journal article" date="2019" name="Int. J. Syst. Evol. Microbiol.">
        <title>The Global Catalogue of Microorganisms (GCM) 10K type strain sequencing project: providing services to taxonomists for standard genome sequencing and annotation.</title>
        <authorList>
            <consortium name="The Broad Institute Genomics Platform"/>
            <consortium name="The Broad Institute Genome Sequencing Center for Infectious Disease"/>
            <person name="Wu L."/>
            <person name="Ma J."/>
        </authorList>
    </citation>
    <scope>NUCLEOTIDE SEQUENCE [LARGE SCALE GENOMIC DNA]</scope>
    <source>
        <strain evidence="2 3">PSR21</strain>
    </source>
</reference>
<dbReference type="GeneID" id="79314655"/>
<keyword evidence="1" id="KW-1133">Transmembrane helix</keyword>
<feature type="transmembrane region" description="Helical" evidence="1">
    <location>
        <begin position="62"/>
        <end position="83"/>
    </location>
</feature>